<dbReference type="InterPro" id="IPR010982">
    <property type="entry name" value="Lambda_DNA-bd_dom_sf"/>
</dbReference>
<gene>
    <name evidence="4" type="ORF">H9631_16945</name>
</gene>
<keyword evidence="5" id="KW-1185">Reference proteome</keyword>
<name>A0ABR8VPS1_9BACI</name>
<evidence type="ECO:0000259" key="3">
    <source>
        <dbReference type="PROSITE" id="PS50943"/>
    </source>
</evidence>
<comment type="caution">
    <text evidence="4">The sequence shown here is derived from an EMBL/GenBank/DDBJ whole genome shotgun (WGS) entry which is preliminary data.</text>
</comment>
<dbReference type="Gene3D" id="1.10.260.40">
    <property type="entry name" value="lambda repressor-like DNA-binding domains"/>
    <property type="match status" value="1"/>
</dbReference>
<dbReference type="Pfam" id="PF01381">
    <property type="entry name" value="HTH_3"/>
    <property type="match status" value="1"/>
</dbReference>
<organism evidence="4 5">
    <name type="scientific">Bacillus norwichensis</name>
    <dbReference type="NCBI Taxonomy" id="2762217"/>
    <lineage>
        <taxon>Bacteria</taxon>
        <taxon>Bacillati</taxon>
        <taxon>Bacillota</taxon>
        <taxon>Bacilli</taxon>
        <taxon>Bacillales</taxon>
        <taxon>Bacillaceae</taxon>
        <taxon>Bacillus</taxon>
    </lineage>
</organism>
<keyword evidence="1" id="KW-0238">DNA-binding</keyword>
<dbReference type="EMBL" id="JACSPV010000037">
    <property type="protein sequence ID" value="MBD8006760.1"/>
    <property type="molecule type" value="Genomic_DNA"/>
</dbReference>
<dbReference type="SUPFAM" id="SSF47413">
    <property type="entry name" value="lambda repressor-like DNA-binding domains"/>
    <property type="match status" value="1"/>
</dbReference>
<accession>A0ABR8VPS1</accession>
<dbReference type="PROSITE" id="PS50943">
    <property type="entry name" value="HTH_CROC1"/>
    <property type="match status" value="1"/>
</dbReference>
<evidence type="ECO:0000256" key="1">
    <source>
        <dbReference type="ARBA" id="ARBA00023125"/>
    </source>
</evidence>
<evidence type="ECO:0000313" key="4">
    <source>
        <dbReference type="EMBL" id="MBD8006760.1"/>
    </source>
</evidence>
<dbReference type="CDD" id="cd00093">
    <property type="entry name" value="HTH_XRE"/>
    <property type="match status" value="1"/>
</dbReference>
<evidence type="ECO:0000256" key="2">
    <source>
        <dbReference type="SAM" id="Phobius"/>
    </source>
</evidence>
<feature type="transmembrane region" description="Helical" evidence="2">
    <location>
        <begin position="83"/>
        <end position="103"/>
    </location>
</feature>
<keyword evidence="2" id="KW-0812">Transmembrane</keyword>
<dbReference type="PANTHER" id="PTHR46558:SF4">
    <property type="entry name" value="DNA-BIDING PHAGE PROTEIN"/>
    <property type="match status" value="1"/>
</dbReference>
<feature type="domain" description="HTH cro/C1-type" evidence="3">
    <location>
        <begin position="7"/>
        <end position="61"/>
    </location>
</feature>
<dbReference type="SMART" id="SM00530">
    <property type="entry name" value="HTH_XRE"/>
    <property type="match status" value="1"/>
</dbReference>
<dbReference type="RefSeq" id="WP_191814884.1">
    <property type="nucleotide sequence ID" value="NZ_JACSPV010000037.1"/>
</dbReference>
<protein>
    <submittedName>
        <fullName evidence="4">Helix-turn-helix transcriptional regulator</fullName>
    </submittedName>
</protein>
<sequence length="193" mass="22489">MNLGERLKQQRKKYHFTQQDVADKLHVTRQTISSWETGRTIPDIEMLILLSELYDLSLDQMIKGDIIVMDNVMNKNRKQRRKIVFLTSVLIVVFLCLTAYMFLHFEHKQTSISLDNVESVTLQDKSNTTVLVITYKDSIKAFGYLLNESSNAVTLELHQSHGLFHRKRKSQEIRLENAEVVYLKDGKNTMKVN</sequence>
<reference evidence="4 5" key="1">
    <citation type="submission" date="2020-08" db="EMBL/GenBank/DDBJ databases">
        <title>A Genomic Blueprint of the Chicken Gut Microbiome.</title>
        <authorList>
            <person name="Gilroy R."/>
            <person name="Ravi A."/>
            <person name="Getino M."/>
            <person name="Pursley I."/>
            <person name="Horton D.L."/>
            <person name="Alikhan N.-F."/>
            <person name="Baker D."/>
            <person name="Gharbi K."/>
            <person name="Hall N."/>
            <person name="Watson M."/>
            <person name="Adriaenssens E.M."/>
            <person name="Foster-Nyarko E."/>
            <person name="Jarju S."/>
            <person name="Secka A."/>
            <person name="Antonio M."/>
            <person name="Oren A."/>
            <person name="Chaudhuri R."/>
            <person name="La Ragione R.M."/>
            <person name="Hildebrand F."/>
            <person name="Pallen M.J."/>
        </authorList>
    </citation>
    <scope>NUCLEOTIDE SEQUENCE [LARGE SCALE GENOMIC DNA]</scope>
    <source>
        <strain evidence="4 5">Sa1BUA2</strain>
    </source>
</reference>
<dbReference type="PANTHER" id="PTHR46558">
    <property type="entry name" value="TRACRIPTIONAL REGULATORY PROTEIN-RELATED-RELATED"/>
    <property type="match status" value="1"/>
</dbReference>
<proteinExistence type="predicted"/>
<dbReference type="InterPro" id="IPR001387">
    <property type="entry name" value="Cro/C1-type_HTH"/>
</dbReference>
<keyword evidence="2" id="KW-1133">Transmembrane helix</keyword>
<evidence type="ECO:0000313" key="5">
    <source>
        <dbReference type="Proteomes" id="UP000648182"/>
    </source>
</evidence>
<keyword evidence="2" id="KW-0472">Membrane</keyword>
<dbReference type="Proteomes" id="UP000648182">
    <property type="component" value="Unassembled WGS sequence"/>
</dbReference>